<dbReference type="KEGG" id="tet:TTHERM_00006070"/>
<dbReference type="GO" id="GO:1990404">
    <property type="term" value="F:NAD+-protein mono-ADP-ribosyltransferase activity"/>
    <property type="evidence" value="ECO:0007669"/>
    <property type="project" value="TreeGrafter"/>
</dbReference>
<evidence type="ECO:0000313" key="4">
    <source>
        <dbReference type="Proteomes" id="UP000009168"/>
    </source>
</evidence>
<dbReference type="EC" id="2.4.2.-" evidence="1"/>
<sequence length="647" mass="75656">MDSSPLNIQRVSQQMFEIDDPFILMMIQKDNQKEIQNLEQKYQIKIQINQGYGQVHILQQEDSIEEHLDQSIVDSIEKHFNNFEKVQKKKVTEQYVECNRDFYLKLNKVLQKYHTKLQQYHLDFIGNESQQDYDQNKIYQPLVVKSIQIQDKFLIQTCKIEQPEYLNFEEIDVLVLNMTQQGLFVDDFGYQLVNSNPGLKQLIKQLKQQIKTSNFIDEHVFYQGKKAISLLIQLQEDEKVCIDNLQVILNKLKEQKYKQKGHLRISVAIRECCGKKYVEAFGSYIKQAIKQKSYLNFPSEINFIVNERNENLISQQLDNLKKIELNEKEKLGLLSLFTSKSKKSQKEDKMWVEESIQSSLLRIQGKGTEVEEIVKIFKKLQQDCFIRFELPLNNGSLTEELVKYLQEIAIKQTMSIEISEKSVSIYAYKKTINKFLPIIANQIRGSQTMLRIQCQVPPNWSNQRENLLLVNLDLSSPEAMDCITAMKKTLPNSKVSRIQRVQNIKLWRNYMYEKQKLVQKGNAKELLLFHGTRNNKPEMIYNGTEEGFDFRLSAHGMYGRGTYFHEMASYSDGYAYHDGSKKVFFLAQVLVGNYYVGGSSGYVSPPIIPGTNGLRYDSIRSNYNEGQNMFIIYHNSKAYPTYLIDYN</sequence>
<dbReference type="InterPro" id="IPR012317">
    <property type="entry name" value="Poly(ADP-ribose)pol_cat_dom"/>
</dbReference>
<dbReference type="PANTHER" id="PTHR45740:SF2">
    <property type="entry name" value="POLY [ADP-RIBOSE] POLYMERASE"/>
    <property type="match status" value="1"/>
</dbReference>
<dbReference type="OrthoDB" id="302958at2759"/>
<dbReference type="EMBL" id="GG662845">
    <property type="protein sequence ID" value="EAR87843.2"/>
    <property type="molecule type" value="Genomic_DNA"/>
</dbReference>
<dbReference type="Gene3D" id="3.90.228.10">
    <property type="match status" value="1"/>
</dbReference>
<dbReference type="GO" id="GO:0005634">
    <property type="term" value="C:nucleus"/>
    <property type="evidence" value="ECO:0007669"/>
    <property type="project" value="TreeGrafter"/>
</dbReference>
<proteinExistence type="predicted"/>
<name>Q22SC9_TETTS</name>
<feature type="domain" description="PARP catalytic" evidence="2">
    <location>
        <begin position="456"/>
        <end position="647"/>
    </location>
</feature>
<keyword evidence="1" id="KW-0808">Transferase</keyword>
<dbReference type="Proteomes" id="UP000009168">
    <property type="component" value="Unassembled WGS sequence"/>
</dbReference>
<reference evidence="4" key="1">
    <citation type="journal article" date="2006" name="PLoS Biol.">
        <title>Macronuclear genome sequence of the ciliate Tetrahymena thermophila, a model eukaryote.</title>
        <authorList>
            <person name="Eisen J.A."/>
            <person name="Coyne R.S."/>
            <person name="Wu M."/>
            <person name="Wu D."/>
            <person name="Thiagarajan M."/>
            <person name="Wortman J.R."/>
            <person name="Badger J.H."/>
            <person name="Ren Q."/>
            <person name="Amedeo P."/>
            <person name="Jones K.M."/>
            <person name="Tallon L.J."/>
            <person name="Delcher A.L."/>
            <person name="Salzberg S.L."/>
            <person name="Silva J.C."/>
            <person name="Haas B.J."/>
            <person name="Majoros W.H."/>
            <person name="Farzad M."/>
            <person name="Carlton J.M."/>
            <person name="Smith R.K. Jr."/>
            <person name="Garg J."/>
            <person name="Pearlman R.E."/>
            <person name="Karrer K.M."/>
            <person name="Sun L."/>
            <person name="Manning G."/>
            <person name="Elde N.C."/>
            <person name="Turkewitz A.P."/>
            <person name="Asai D.J."/>
            <person name="Wilkes D.E."/>
            <person name="Wang Y."/>
            <person name="Cai H."/>
            <person name="Collins K."/>
            <person name="Stewart B.A."/>
            <person name="Lee S.R."/>
            <person name="Wilamowska K."/>
            <person name="Weinberg Z."/>
            <person name="Ruzzo W.L."/>
            <person name="Wloga D."/>
            <person name="Gaertig J."/>
            <person name="Frankel J."/>
            <person name="Tsao C.-C."/>
            <person name="Gorovsky M.A."/>
            <person name="Keeling P.J."/>
            <person name="Waller R.F."/>
            <person name="Patron N.J."/>
            <person name="Cherry J.M."/>
            <person name="Stover N.A."/>
            <person name="Krieger C.J."/>
            <person name="del Toro C."/>
            <person name="Ryder H.F."/>
            <person name="Williamson S.C."/>
            <person name="Barbeau R.A."/>
            <person name="Hamilton E.P."/>
            <person name="Orias E."/>
        </authorList>
    </citation>
    <scope>NUCLEOTIDE SEQUENCE [LARGE SCALE GENOMIC DNA]</scope>
    <source>
        <strain evidence="4">SB210</strain>
    </source>
</reference>
<dbReference type="InParanoid" id="Q22SC9"/>
<dbReference type="PROSITE" id="PS51059">
    <property type="entry name" value="PARP_CATALYTIC"/>
    <property type="match status" value="1"/>
</dbReference>
<dbReference type="eggNOG" id="ENOG502S6U3">
    <property type="taxonomic scope" value="Eukaryota"/>
</dbReference>
<evidence type="ECO:0000259" key="2">
    <source>
        <dbReference type="PROSITE" id="PS51059"/>
    </source>
</evidence>
<accession>Q22SC9</accession>
<evidence type="ECO:0000313" key="3">
    <source>
        <dbReference type="EMBL" id="EAR87843.2"/>
    </source>
</evidence>
<dbReference type="PANTHER" id="PTHR45740">
    <property type="entry name" value="POLY [ADP-RIBOSE] POLYMERASE"/>
    <property type="match status" value="1"/>
</dbReference>
<dbReference type="Pfam" id="PF00644">
    <property type="entry name" value="PARP"/>
    <property type="match status" value="1"/>
</dbReference>
<keyword evidence="1" id="KW-0328">Glycosyltransferase</keyword>
<dbReference type="GeneID" id="7832644"/>
<dbReference type="RefSeq" id="XP_001008088.2">
    <property type="nucleotide sequence ID" value="XM_001008088.2"/>
</dbReference>
<organism evidence="3 4">
    <name type="scientific">Tetrahymena thermophila (strain SB210)</name>
    <dbReference type="NCBI Taxonomy" id="312017"/>
    <lineage>
        <taxon>Eukaryota</taxon>
        <taxon>Sar</taxon>
        <taxon>Alveolata</taxon>
        <taxon>Ciliophora</taxon>
        <taxon>Intramacronucleata</taxon>
        <taxon>Oligohymenophorea</taxon>
        <taxon>Hymenostomatida</taxon>
        <taxon>Tetrahymenina</taxon>
        <taxon>Tetrahymenidae</taxon>
        <taxon>Tetrahymena</taxon>
    </lineage>
</organism>
<keyword evidence="4" id="KW-1185">Reference proteome</keyword>
<keyword evidence="1" id="KW-0520">NAD</keyword>
<protein>
    <recommendedName>
        <fullName evidence="1">Poly [ADP-ribose] polymerase</fullName>
        <shortName evidence="1">PARP</shortName>
        <ecNumber evidence="1">2.4.2.-</ecNumber>
    </recommendedName>
</protein>
<evidence type="ECO:0000256" key="1">
    <source>
        <dbReference type="RuleBase" id="RU362114"/>
    </source>
</evidence>
<dbReference type="GO" id="GO:0003950">
    <property type="term" value="F:NAD+ poly-ADP-ribosyltransferase activity"/>
    <property type="evidence" value="ECO:0007669"/>
    <property type="project" value="UniProtKB-UniRule"/>
</dbReference>
<dbReference type="HOGENOM" id="CLU_015996_0_0_1"/>
<dbReference type="AlphaFoldDB" id="Q22SC9"/>
<dbReference type="InterPro" id="IPR051712">
    <property type="entry name" value="ARTD-AVP"/>
</dbReference>
<dbReference type="SUPFAM" id="SSF56399">
    <property type="entry name" value="ADP-ribosylation"/>
    <property type="match status" value="1"/>
</dbReference>
<gene>
    <name evidence="3" type="ORF">TTHERM_00006070</name>
</gene>